<dbReference type="Gene3D" id="3.40.50.150">
    <property type="entry name" value="Vaccinia Virus protein VP39"/>
    <property type="match status" value="1"/>
</dbReference>
<evidence type="ECO:0000256" key="2">
    <source>
        <dbReference type="ARBA" id="ARBA00022679"/>
    </source>
</evidence>
<keyword evidence="3" id="KW-0949">S-adenosyl-L-methionine</keyword>
<dbReference type="GO" id="GO:0032259">
    <property type="term" value="P:methylation"/>
    <property type="evidence" value="ECO:0007669"/>
    <property type="project" value="UniProtKB-KW"/>
</dbReference>
<sequence length="536" mass="58456">MDDPVFAPSPTSGIDLTTQTILLHASNHDLQGLKPLLRVPGKASVQDPETGFTPLHAAIAACGPATPQVTLDNQNGSGEDVKEKVNGKEEEEVDIEKAKKVVEELFFSGAIWNDLDSNNETPGCLAYRLGRMELYEMCVNAGVRAELLLGLMGGYEELEGEGEDEMDEDEVEIEGFEVVGGEVNGQAEEALGGDVVGESNVTSTTPKPSEHSLAVGPAEAQILSQDPATKKDVNSADYLSSTLTFTDDKLLDADNNGVMMAWETSIMRRTVDLLLPSLTPGARILNIGFGMGIVDRMFRDTKPARHHIIEAHPSVLEKVAGEDSDFGKQWEQSAEAGAYKIHGGKWQDICPLLLQQGEVYDAIYFDTFGEDYSQLRLFFMEFVPGLLAPEGAFGFFNGLGADRRVCYDVYTKVVEMDCLEAGLDVEWTEVEVGKLGEEGEGAVRAQLAALGRSADERWMVRLGSVPKNAAIEAAFSQFYMQRATTEFADDLERLRTSDDFKDEAVPMLIAALKAGTAMFSMEEKKRIVLAGRENVV</sequence>
<dbReference type="PANTHER" id="PTHR32379:SF1">
    <property type="entry name" value="GUANIDINOACETATE N-METHYLTRANSFERASE"/>
    <property type="match status" value="1"/>
</dbReference>
<dbReference type="InterPro" id="IPR028217">
    <property type="entry name" value="Rsa3_C"/>
</dbReference>
<accession>A0A420HS48</accession>
<feature type="domain" description="RMT2" evidence="4">
    <location>
        <begin position="229"/>
        <end position="492"/>
    </location>
</feature>
<keyword evidence="2 5" id="KW-0808">Transferase</keyword>
<dbReference type="GO" id="GO:0019702">
    <property type="term" value="F:protein arginine N5-methyltransferase activity"/>
    <property type="evidence" value="ECO:0007669"/>
    <property type="project" value="TreeGrafter"/>
</dbReference>
<keyword evidence="1 5" id="KW-0489">Methyltransferase</keyword>
<dbReference type="SUPFAM" id="SSF53335">
    <property type="entry name" value="S-adenosyl-L-methionine-dependent methyltransferases"/>
    <property type="match status" value="1"/>
</dbReference>
<dbReference type="OrthoDB" id="19014at2759"/>
<comment type="caution">
    <text evidence="5">The sequence shown here is derived from an EMBL/GenBank/DDBJ whole genome shotgun (WGS) entry which is preliminary data.</text>
</comment>
<dbReference type="Gene3D" id="1.25.40.20">
    <property type="entry name" value="Ankyrin repeat-containing domain"/>
    <property type="match status" value="1"/>
</dbReference>
<dbReference type="Proteomes" id="UP000286134">
    <property type="component" value="Unassembled WGS sequence"/>
</dbReference>
<keyword evidence="6" id="KW-1185">Reference proteome</keyword>
<proteinExistence type="predicted"/>
<dbReference type="PROSITE" id="PS51559">
    <property type="entry name" value="SAM_RMT2"/>
    <property type="match status" value="1"/>
</dbReference>
<dbReference type="SUPFAM" id="SSF48403">
    <property type="entry name" value="Ankyrin repeat"/>
    <property type="match status" value="1"/>
</dbReference>
<gene>
    <name evidence="5" type="ORF">OnM2_052037</name>
</gene>
<protein>
    <submittedName>
        <fullName evidence="5">Protein arginine N-methyltransferase 2</fullName>
    </submittedName>
</protein>
<evidence type="ECO:0000256" key="3">
    <source>
        <dbReference type="ARBA" id="ARBA00022691"/>
    </source>
</evidence>
<dbReference type="STRING" id="212602.A0A420HS48"/>
<dbReference type="Pfam" id="PF14615">
    <property type="entry name" value="Rsa3"/>
    <property type="match status" value="1"/>
</dbReference>
<dbReference type="InterPro" id="IPR036770">
    <property type="entry name" value="Ankyrin_rpt-contain_sf"/>
</dbReference>
<evidence type="ECO:0000313" key="5">
    <source>
        <dbReference type="EMBL" id="RKF60243.1"/>
    </source>
</evidence>
<name>A0A420HS48_9PEZI</name>
<organism evidence="5 6">
    <name type="scientific">Erysiphe neolycopersici</name>
    <dbReference type="NCBI Taxonomy" id="212602"/>
    <lineage>
        <taxon>Eukaryota</taxon>
        <taxon>Fungi</taxon>
        <taxon>Dikarya</taxon>
        <taxon>Ascomycota</taxon>
        <taxon>Pezizomycotina</taxon>
        <taxon>Leotiomycetes</taxon>
        <taxon>Erysiphales</taxon>
        <taxon>Erysiphaceae</taxon>
        <taxon>Erysiphe</taxon>
    </lineage>
</organism>
<dbReference type="GO" id="GO:0005634">
    <property type="term" value="C:nucleus"/>
    <property type="evidence" value="ECO:0007669"/>
    <property type="project" value="TreeGrafter"/>
</dbReference>
<dbReference type="GO" id="GO:0005737">
    <property type="term" value="C:cytoplasm"/>
    <property type="evidence" value="ECO:0007669"/>
    <property type="project" value="TreeGrafter"/>
</dbReference>
<dbReference type="PANTHER" id="PTHR32379">
    <property type="entry name" value="GUANIDINOACETATE N-METHYLTRANSFERASE"/>
    <property type="match status" value="1"/>
</dbReference>
<dbReference type="InterPro" id="IPR029063">
    <property type="entry name" value="SAM-dependent_MTases_sf"/>
</dbReference>
<evidence type="ECO:0000256" key="1">
    <source>
        <dbReference type="ARBA" id="ARBA00022603"/>
    </source>
</evidence>
<dbReference type="EMBL" id="MCFK01005293">
    <property type="protein sequence ID" value="RKF60243.1"/>
    <property type="molecule type" value="Genomic_DNA"/>
</dbReference>
<dbReference type="InterPro" id="IPR026480">
    <property type="entry name" value="RMT2_dom"/>
</dbReference>
<reference evidence="5 6" key="1">
    <citation type="journal article" date="2018" name="BMC Genomics">
        <title>Comparative genome analyses reveal sequence features reflecting distinct modes of host-adaptation between dicot and monocot powdery mildew.</title>
        <authorList>
            <person name="Wu Y."/>
            <person name="Ma X."/>
            <person name="Pan Z."/>
            <person name="Kale S.D."/>
            <person name="Song Y."/>
            <person name="King H."/>
            <person name="Zhang Q."/>
            <person name="Presley C."/>
            <person name="Deng X."/>
            <person name="Wei C.I."/>
            <person name="Xiao S."/>
        </authorList>
    </citation>
    <scope>NUCLEOTIDE SEQUENCE [LARGE SCALE GENOMIC DNA]</scope>
    <source>
        <strain evidence="5">UMSG2</strain>
    </source>
</reference>
<evidence type="ECO:0000313" key="6">
    <source>
        <dbReference type="Proteomes" id="UP000286134"/>
    </source>
</evidence>
<dbReference type="InterPro" id="IPR051038">
    <property type="entry name" value="RMT2/GAMT_Mtase"/>
</dbReference>
<dbReference type="AlphaFoldDB" id="A0A420HS48"/>
<evidence type="ECO:0000259" key="4">
    <source>
        <dbReference type="PROSITE" id="PS51559"/>
    </source>
</evidence>